<dbReference type="PANTHER" id="PTHR12307">
    <property type="entry name" value="PROTEIN PHOSPHATASE 1 REGULATORY SUBUNIT"/>
    <property type="match status" value="1"/>
</dbReference>
<name>A0A9Q0YSR3_HOLLE</name>
<dbReference type="PANTHER" id="PTHR12307:SF36">
    <property type="entry name" value="GLYCOGEN-BINDING SUBUNIT 76A"/>
    <property type="match status" value="1"/>
</dbReference>
<organism evidence="3 4">
    <name type="scientific">Holothuria leucospilota</name>
    <name type="common">Black long sea cucumber</name>
    <name type="synonym">Mertensiothuria leucospilota</name>
    <dbReference type="NCBI Taxonomy" id="206669"/>
    <lineage>
        <taxon>Eukaryota</taxon>
        <taxon>Metazoa</taxon>
        <taxon>Echinodermata</taxon>
        <taxon>Eleutherozoa</taxon>
        <taxon>Echinozoa</taxon>
        <taxon>Holothuroidea</taxon>
        <taxon>Aspidochirotacea</taxon>
        <taxon>Aspidochirotida</taxon>
        <taxon>Holothuriidae</taxon>
        <taxon>Holothuria</taxon>
    </lineage>
</organism>
<evidence type="ECO:0000313" key="4">
    <source>
        <dbReference type="Proteomes" id="UP001152320"/>
    </source>
</evidence>
<dbReference type="EMBL" id="JAIZAY010000017">
    <property type="protein sequence ID" value="KAJ8025917.1"/>
    <property type="molecule type" value="Genomic_DNA"/>
</dbReference>
<evidence type="ECO:0000259" key="2">
    <source>
        <dbReference type="PROSITE" id="PS51159"/>
    </source>
</evidence>
<protein>
    <submittedName>
        <fullName evidence="3">Protein phosphatase 1 regulatory subunit 3B</fullName>
    </submittedName>
</protein>
<dbReference type="AlphaFoldDB" id="A0A9Q0YSR3"/>
<dbReference type="Proteomes" id="UP001152320">
    <property type="component" value="Chromosome 17"/>
</dbReference>
<dbReference type="GO" id="GO:0008157">
    <property type="term" value="F:protein phosphatase 1 binding"/>
    <property type="evidence" value="ECO:0007669"/>
    <property type="project" value="TreeGrafter"/>
</dbReference>
<keyword evidence="4" id="KW-1185">Reference proteome</keyword>
<dbReference type="Pfam" id="PF03370">
    <property type="entry name" value="CBM_21"/>
    <property type="match status" value="1"/>
</dbReference>
<dbReference type="OrthoDB" id="1881at2759"/>
<reference evidence="3" key="1">
    <citation type="submission" date="2021-10" db="EMBL/GenBank/DDBJ databases">
        <title>Tropical sea cucumber genome reveals ecological adaptation and Cuvierian tubules defense mechanism.</title>
        <authorList>
            <person name="Chen T."/>
        </authorList>
    </citation>
    <scope>NUCLEOTIDE SEQUENCE</scope>
    <source>
        <strain evidence="3">Nanhai2018</strain>
        <tissue evidence="3">Muscle</tissue>
    </source>
</reference>
<proteinExistence type="predicted"/>
<comment type="caution">
    <text evidence="3">The sequence shown here is derived from an EMBL/GenBank/DDBJ whole genome shotgun (WGS) entry which is preliminary data.</text>
</comment>
<feature type="region of interest" description="Disordered" evidence="1">
    <location>
        <begin position="124"/>
        <end position="157"/>
    </location>
</feature>
<evidence type="ECO:0000313" key="3">
    <source>
        <dbReference type="EMBL" id="KAJ8025917.1"/>
    </source>
</evidence>
<dbReference type="InterPro" id="IPR038175">
    <property type="entry name" value="CBM21_dom_sf"/>
</dbReference>
<dbReference type="PROSITE" id="PS51159">
    <property type="entry name" value="CBM21"/>
    <property type="match status" value="1"/>
</dbReference>
<accession>A0A9Q0YSR3</accession>
<feature type="domain" description="CBM21" evidence="2">
    <location>
        <begin position="230"/>
        <end position="346"/>
    </location>
</feature>
<dbReference type="GO" id="GO:0005979">
    <property type="term" value="P:regulation of glycogen biosynthetic process"/>
    <property type="evidence" value="ECO:0007669"/>
    <property type="project" value="TreeGrafter"/>
</dbReference>
<dbReference type="InterPro" id="IPR005036">
    <property type="entry name" value="CBM21_dom"/>
</dbReference>
<dbReference type="GO" id="GO:0000164">
    <property type="term" value="C:protein phosphatase type 1 complex"/>
    <property type="evidence" value="ECO:0007669"/>
    <property type="project" value="TreeGrafter"/>
</dbReference>
<gene>
    <name evidence="3" type="ORF">HOLleu_33621</name>
</gene>
<sequence>MQLVGQSEYMAGYRVKQSHSIRSRYQQGYSDSWLSSTWTRFVRREMPVDTLYQLGTSPPSINLFYSFRHLTIRTSQGMQEPVTKTLHQNVGKSDIEQPLRSCLRILDKPKEMVSSYQSYTIPNETNDDVIFHQTPPPLRTKDKRSSSSSSSSVAEKLDILKPNKKKVSFADSKGLKLHTIRVMDGPSDSPPLLSINLFKDVIQDERAEPNHPYHYVPDFDQPASDYLDFRDRLEKNNVCLENVMIKDNLTIMGTAKVRNIAFEKSVKIRVTFDKWKTYRDIPAVYVFPATHGEEQGASTSDKYDTFSFQFDLPPNLGGRAAHFCVCFVCNGKTFWDNNKNINYRIISLQEKETSEHDRMVSHYESLSGDYPWTDVSFYNLADKERPYW</sequence>
<dbReference type="InterPro" id="IPR050782">
    <property type="entry name" value="PP1_regulatory_subunit_3"/>
</dbReference>
<dbReference type="GO" id="GO:2001069">
    <property type="term" value="F:glycogen binding"/>
    <property type="evidence" value="ECO:0007669"/>
    <property type="project" value="TreeGrafter"/>
</dbReference>
<dbReference type="Gene3D" id="2.60.40.2440">
    <property type="entry name" value="Carbohydrate binding type-21 domain"/>
    <property type="match status" value="1"/>
</dbReference>
<evidence type="ECO:0000256" key="1">
    <source>
        <dbReference type="SAM" id="MobiDB-lite"/>
    </source>
</evidence>